<dbReference type="PANTHER" id="PTHR45947">
    <property type="entry name" value="SULFOQUINOVOSYL TRANSFERASE SQD2"/>
    <property type="match status" value="1"/>
</dbReference>
<evidence type="ECO:0000259" key="1">
    <source>
        <dbReference type="Pfam" id="PF00534"/>
    </source>
</evidence>
<dbReference type="EMBL" id="BLIV01000006">
    <property type="protein sequence ID" value="GFE51279.1"/>
    <property type="molecule type" value="Genomic_DNA"/>
</dbReference>
<dbReference type="Pfam" id="PF00534">
    <property type="entry name" value="Glycos_transf_1"/>
    <property type="match status" value="1"/>
</dbReference>
<dbReference type="OrthoDB" id="5490290at2"/>
<protein>
    <submittedName>
        <fullName evidence="2">Glycosyl transferase family 1</fullName>
    </submittedName>
</protein>
<proteinExistence type="predicted"/>
<dbReference type="SUPFAM" id="SSF53756">
    <property type="entry name" value="UDP-Glycosyltransferase/glycogen phosphorylase"/>
    <property type="match status" value="1"/>
</dbReference>
<accession>A0A640VTB8</accession>
<feature type="domain" description="Glycosyl transferase family 1" evidence="1">
    <location>
        <begin position="155"/>
        <end position="327"/>
    </location>
</feature>
<dbReference type="AlphaFoldDB" id="A0A640VTB8"/>
<dbReference type="PANTHER" id="PTHR45947:SF3">
    <property type="entry name" value="SULFOQUINOVOSYL TRANSFERASE SQD2"/>
    <property type="match status" value="1"/>
</dbReference>
<dbReference type="RefSeq" id="WP_159978855.1">
    <property type="nucleotide sequence ID" value="NZ_BLIV01000006.1"/>
</dbReference>
<evidence type="ECO:0000313" key="3">
    <source>
        <dbReference type="Proteomes" id="UP000436522"/>
    </source>
</evidence>
<dbReference type="InterPro" id="IPR050194">
    <property type="entry name" value="Glycosyltransferase_grp1"/>
</dbReference>
<reference evidence="2 3" key="1">
    <citation type="submission" date="2019-12" db="EMBL/GenBank/DDBJ databases">
        <title>Roseobacter cerasinus sp. nov., isolated from seawater around aquaculture.</title>
        <authorList>
            <person name="Muramatsu S."/>
            <person name="Takabe Y."/>
            <person name="Mori K."/>
            <person name="Takaichi S."/>
            <person name="Hanada S."/>
        </authorList>
    </citation>
    <scope>NUCLEOTIDE SEQUENCE [LARGE SCALE GENOMIC DNA]</scope>
    <source>
        <strain evidence="2 3">AI77</strain>
    </source>
</reference>
<comment type="caution">
    <text evidence="2">The sequence shown here is derived from an EMBL/GenBank/DDBJ whole genome shotgun (WGS) entry which is preliminary data.</text>
</comment>
<keyword evidence="3" id="KW-1185">Reference proteome</keyword>
<dbReference type="Proteomes" id="UP000436522">
    <property type="component" value="Unassembled WGS sequence"/>
</dbReference>
<name>A0A640VTB8_9RHOB</name>
<keyword evidence="2" id="KW-0808">Transferase</keyword>
<dbReference type="Gene3D" id="3.40.50.2000">
    <property type="entry name" value="Glycogen Phosphorylase B"/>
    <property type="match status" value="2"/>
</dbReference>
<dbReference type="InterPro" id="IPR001296">
    <property type="entry name" value="Glyco_trans_1"/>
</dbReference>
<dbReference type="CDD" id="cd03801">
    <property type="entry name" value="GT4_PimA-like"/>
    <property type="match status" value="1"/>
</dbReference>
<gene>
    <name evidence="2" type="primary">lpsB</name>
    <name evidence="2" type="ORF">So717_30320</name>
</gene>
<sequence length="351" mass="38925">MSAPDIRRIEVLAPNFKRRLSGVTSTVIRLVPIQAEQIAIAATGPVLPDHVPQVPLSALPMMPRRGPNGWRVWHARRNVEMIGGLALRYLLGKRLKLLFTSASQRKQTGLTRWLIRRMDAVIATSEKTASYLEIPSEVIMHGIDIAGFSPSADRSSLRDTLGVADDGPVIGCYGRIRAQKGTDVYVDAMIGLLRDHPTATALVMGRATAEHRGFEEDLRGKIAEAGLSERLRFMPEVPPEAMADWYRILDLYVAPQRWEGFGLTPIEAMACGCPVVATRVGAFEALVVQDETGLLVETGDPEVIRQAADHILSDPERLQQWSVAARRHVERRFSIEREATALVDVYRRLLA</sequence>
<organism evidence="2 3">
    <name type="scientific">Roseobacter cerasinus</name>
    <dbReference type="NCBI Taxonomy" id="2602289"/>
    <lineage>
        <taxon>Bacteria</taxon>
        <taxon>Pseudomonadati</taxon>
        <taxon>Pseudomonadota</taxon>
        <taxon>Alphaproteobacteria</taxon>
        <taxon>Rhodobacterales</taxon>
        <taxon>Roseobacteraceae</taxon>
        <taxon>Roseobacter</taxon>
    </lineage>
</organism>
<dbReference type="GO" id="GO:0016757">
    <property type="term" value="F:glycosyltransferase activity"/>
    <property type="evidence" value="ECO:0007669"/>
    <property type="project" value="InterPro"/>
</dbReference>
<evidence type="ECO:0000313" key="2">
    <source>
        <dbReference type="EMBL" id="GFE51279.1"/>
    </source>
</evidence>